<proteinExistence type="predicted"/>
<reference evidence="1 2" key="2">
    <citation type="journal article" date="2018" name="Hortic Res">
        <title>Improved Brassica rapa reference genome by single-molecule sequencing and chromosome conformation capture technologies.</title>
        <authorList>
            <person name="Zhang L."/>
            <person name="Cai X."/>
            <person name="Wu J."/>
            <person name="Liu M."/>
            <person name="Grob S."/>
            <person name="Cheng F."/>
            <person name="Liang J."/>
            <person name="Cai C."/>
            <person name="Liu Z."/>
            <person name="Liu B."/>
            <person name="Wang F."/>
            <person name="Li S."/>
            <person name="Liu F."/>
            <person name="Li X."/>
            <person name="Cheng L."/>
            <person name="Yang W."/>
            <person name="Li M.H."/>
            <person name="Grossniklaus U."/>
            <person name="Zheng H."/>
            <person name="Wang X."/>
        </authorList>
    </citation>
    <scope>NUCLEOTIDE SEQUENCE [LARGE SCALE GENOMIC DNA]</scope>
    <source>
        <strain evidence="1 2">cv. Chiifu-401-42</strain>
    </source>
</reference>
<accession>M4EF34</accession>
<dbReference type="HOGENOM" id="CLU_2944950_0_0_1"/>
<name>M4EF34_BRACM</name>
<organism evidence="1 2">
    <name type="scientific">Brassica campestris</name>
    <name type="common">Field mustard</name>
    <dbReference type="NCBI Taxonomy" id="3711"/>
    <lineage>
        <taxon>Eukaryota</taxon>
        <taxon>Viridiplantae</taxon>
        <taxon>Streptophyta</taxon>
        <taxon>Embryophyta</taxon>
        <taxon>Tracheophyta</taxon>
        <taxon>Spermatophyta</taxon>
        <taxon>Magnoliopsida</taxon>
        <taxon>eudicotyledons</taxon>
        <taxon>Gunneridae</taxon>
        <taxon>Pentapetalae</taxon>
        <taxon>rosids</taxon>
        <taxon>malvids</taxon>
        <taxon>Brassicales</taxon>
        <taxon>Brassicaceae</taxon>
        <taxon>Brassiceae</taxon>
        <taxon>Brassica</taxon>
    </lineage>
</organism>
<dbReference type="EnsemblPlants" id="Bra027396.1">
    <property type="protein sequence ID" value="Bra027396.1-P"/>
    <property type="gene ID" value="Bra027396"/>
</dbReference>
<reference evidence="1 2" key="1">
    <citation type="journal article" date="2011" name="Nat. Genet.">
        <title>The genome of the mesopolyploid crop species Brassica rapa.</title>
        <authorList>
            <consortium name="Brassica rapa Genome Sequencing Project Consortium"/>
            <person name="Wang X."/>
            <person name="Wang H."/>
            <person name="Wang J."/>
            <person name="Sun R."/>
            <person name="Wu J."/>
            <person name="Liu S."/>
            <person name="Bai Y."/>
            <person name="Mun J.H."/>
            <person name="Bancroft I."/>
            <person name="Cheng F."/>
            <person name="Huang S."/>
            <person name="Li X."/>
            <person name="Hua W."/>
            <person name="Wang J."/>
            <person name="Wang X."/>
            <person name="Freeling M."/>
            <person name="Pires J.C."/>
            <person name="Paterson A.H."/>
            <person name="Chalhoub B."/>
            <person name="Wang B."/>
            <person name="Hayward A."/>
            <person name="Sharpe A.G."/>
            <person name="Park B.S."/>
            <person name="Weisshaar B."/>
            <person name="Liu B."/>
            <person name="Li B."/>
            <person name="Liu B."/>
            <person name="Tong C."/>
            <person name="Song C."/>
            <person name="Duran C."/>
            <person name="Peng C."/>
            <person name="Geng C."/>
            <person name="Koh C."/>
            <person name="Lin C."/>
            <person name="Edwards D."/>
            <person name="Mu D."/>
            <person name="Shen D."/>
            <person name="Soumpourou E."/>
            <person name="Li F."/>
            <person name="Fraser F."/>
            <person name="Conant G."/>
            <person name="Lassalle G."/>
            <person name="King G.J."/>
            <person name="Bonnema G."/>
            <person name="Tang H."/>
            <person name="Wang H."/>
            <person name="Belcram H."/>
            <person name="Zhou H."/>
            <person name="Hirakawa H."/>
            <person name="Abe H."/>
            <person name="Guo H."/>
            <person name="Wang H."/>
            <person name="Jin H."/>
            <person name="Parkin I.A."/>
            <person name="Batley J."/>
            <person name="Kim J.S."/>
            <person name="Just J."/>
            <person name="Li J."/>
            <person name="Xu J."/>
            <person name="Deng J."/>
            <person name="Kim J.A."/>
            <person name="Li J."/>
            <person name="Yu J."/>
            <person name="Meng J."/>
            <person name="Wang J."/>
            <person name="Min J."/>
            <person name="Poulain J."/>
            <person name="Wang J."/>
            <person name="Hatakeyama K."/>
            <person name="Wu K."/>
            <person name="Wang L."/>
            <person name="Fang L."/>
            <person name="Trick M."/>
            <person name="Links M.G."/>
            <person name="Zhao M."/>
            <person name="Jin M."/>
            <person name="Ramchiary N."/>
            <person name="Drou N."/>
            <person name="Berkman P.J."/>
            <person name="Cai Q."/>
            <person name="Huang Q."/>
            <person name="Li R."/>
            <person name="Tabata S."/>
            <person name="Cheng S."/>
            <person name="Zhang S."/>
            <person name="Zhang S."/>
            <person name="Huang S."/>
            <person name="Sato S."/>
            <person name="Sun S."/>
            <person name="Kwon S.J."/>
            <person name="Choi S.R."/>
            <person name="Lee T.H."/>
            <person name="Fan W."/>
            <person name="Zhao X."/>
            <person name="Tan X."/>
            <person name="Xu X."/>
            <person name="Wang Y."/>
            <person name="Qiu Y."/>
            <person name="Yin Y."/>
            <person name="Li Y."/>
            <person name="Du Y."/>
            <person name="Liao Y."/>
            <person name="Lim Y."/>
            <person name="Narusaka Y."/>
            <person name="Wang Y."/>
            <person name="Wang Z."/>
            <person name="Li Z."/>
            <person name="Wang Z."/>
            <person name="Xiong Z."/>
            <person name="Zhang Z."/>
        </authorList>
    </citation>
    <scope>NUCLEOTIDE SEQUENCE [LARGE SCALE GENOMIC DNA]</scope>
    <source>
        <strain evidence="1 2">cv. Chiifu-401-42</strain>
    </source>
</reference>
<evidence type="ECO:0000313" key="2">
    <source>
        <dbReference type="Proteomes" id="UP000011750"/>
    </source>
</evidence>
<dbReference type="AlphaFoldDB" id="M4EF34"/>
<protein>
    <submittedName>
        <fullName evidence="1">Uncharacterized protein</fullName>
    </submittedName>
</protein>
<dbReference type="STRING" id="51351.M4EF34"/>
<reference evidence="1" key="3">
    <citation type="submission" date="2023-03" db="UniProtKB">
        <authorList>
            <consortium name="EnsemblPlants"/>
        </authorList>
    </citation>
    <scope>IDENTIFICATION</scope>
    <source>
        <strain evidence="1">cv. Chiifu-401-42</strain>
    </source>
</reference>
<dbReference type="InParanoid" id="M4EF34"/>
<keyword evidence="2" id="KW-1185">Reference proteome</keyword>
<evidence type="ECO:0000313" key="1">
    <source>
        <dbReference type="EnsemblPlants" id="Bra027396.1-P"/>
    </source>
</evidence>
<dbReference type="Proteomes" id="UP000011750">
    <property type="component" value="Chromosome A05"/>
</dbReference>
<sequence>MVDSSLAINNVSLVKGTCHEGDSSGSTRRPSEVLLWNTVKDNPSAFDAWISLIEETESDG</sequence>
<dbReference type="Gramene" id="Bra027396.1">
    <property type="protein sequence ID" value="Bra027396.1-P"/>
    <property type="gene ID" value="Bra027396"/>
</dbReference>